<dbReference type="RefSeq" id="WP_144262763.1">
    <property type="nucleotide sequence ID" value="NZ_QMDX01000010.1"/>
</dbReference>
<name>A0A554MX97_9EURY</name>
<keyword evidence="1" id="KW-0472">Membrane</keyword>
<feature type="transmembrane region" description="Helical" evidence="1">
    <location>
        <begin position="68"/>
        <end position="87"/>
    </location>
</feature>
<comment type="caution">
    <text evidence="2">The sequence shown here is derived from an EMBL/GenBank/DDBJ whole genome shotgun (WGS) entry which is preliminary data.</text>
</comment>
<evidence type="ECO:0000256" key="1">
    <source>
        <dbReference type="SAM" id="Phobius"/>
    </source>
</evidence>
<proteinExistence type="predicted"/>
<feature type="transmembrane region" description="Helical" evidence="1">
    <location>
        <begin position="41"/>
        <end position="61"/>
    </location>
</feature>
<keyword evidence="1" id="KW-1133">Transmembrane helix</keyword>
<gene>
    <name evidence="2" type="ORF">DP107_13930</name>
</gene>
<reference evidence="2 3" key="1">
    <citation type="submission" date="2018-06" db="EMBL/GenBank/DDBJ databases">
        <title>Natronomonas sp. F16-60 a new haloarchaeon isolated from a solar saltern of Isla Cristina, Huelva, Spain.</title>
        <authorList>
            <person name="Duran-Viseras A."/>
            <person name="Sanchez-Porro C."/>
            <person name="Ventosa A."/>
        </authorList>
    </citation>
    <scope>NUCLEOTIDE SEQUENCE [LARGE SCALE GENOMIC DNA]</scope>
    <source>
        <strain evidence="2 3">F16-60</strain>
    </source>
</reference>
<evidence type="ECO:0000313" key="3">
    <source>
        <dbReference type="Proteomes" id="UP000319894"/>
    </source>
</evidence>
<protein>
    <submittedName>
        <fullName evidence="2">Uncharacterized protein</fullName>
    </submittedName>
</protein>
<dbReference type="Proteomes" id="UP000319894">
    <property type="component" value="Unassembled WGS sequence"/>
</dbReference>
<sequence>MSDEAGGDGRLSAEGEFMLIWGVAAALITGLDALGGGLPTVILLGTIATAASLGSVVGNLLRPGFRPSAGLHSVIVLAAAAGALLAFRYDDSLITASGLGVIALANAGRAFEVDHREDDSLLDPLTEDEDDEVE</sequence>
<accession>A0A554MX97</accession>
<evidence type="ECO:0000313" key="2">
    <source>
        <dbReference type="EMBL" id="TSD09758.1"/>
    </source>
</evidence>
<keyword evidence="1" id="KW-0812">Transmembrane</keyword>
<keyword evidence="3" id="KW-1185">Reference proteome</keyword>
<dbReference type="EMBL" id="QMDX01000010">
    <property type="protein sequence ID" value="TSD09758.1"/>
    <property type="molecule type" value="Genomic_DNA"/>
</dbReference>
<dbReference type="InParanoid" id="A0A554MX97"/>
<feature type="transmembrane region" description="Helical" evidence="1">
    <location>
        <begin position="17"/>
        <end position="35"/>
    </location>
</feature>
<organism evidence="2 3">
    <name type="scientific">Haloglomus irregulare</name>
    <dbReference type="NCBI Taxonomy" id="2234134"/>
    <lineage>
        <taxon>Archaea</taxon>
        <taxon>Methanobacteriati</taxon>
        <taxon>Methanobacteriota</taxon>
        <taxon>Stenosarchaea group</taxon>
        <taxon>Halobacteria</taxon>
        <taxon>Halobacteriales</taxon>
        <taxon>Natronomonadaceae</taxon>
        <taxon>Haloglomus</taxon>
    </lineage>
</organism>
<dbReference type="AlphaFoldDB" id="A0A554MX97"/>